<dbReference type="Proteomes" id="UP000237923">
    <property type="component" value="Unassembled WGS sequence"/>
</dbReference>
<protein>
    <submittedName>
        <fullName evidence="2 3">Protease YdeA</fullName>
        <ecNumber evidence="2 3">3.2.-.-</ecNumber>
    </submittedName>
</protein>
<accession>A0A2N9K9L5</accession>
<dbReference type="PANTHER" id="PTHR48094:SF19">
    <property type="entry name" value="DJ-1_PFPI DOMAIN-CONTAINING PROTEIN"/>
    <property type="match status" value="1"/>
</dbReference>
<reference evidence="3 4" key="2">
    <citation type="submission" date="2018-02" db="EMBL/GenBank/DDBJ databases">
        <authorList>
            <person name="Cohen D.B."/>
            <person name="Kent A.D."/>
        </authorList>
    </citation>
    <scope>NUCLEOTIDE SEQUENCE [LARGE SCALE GENOMIC DNA]</scope>
    <source>
        <strain evidence="3 4">CECT 9216</strain>
    </source>
</reference>
<keyword evidence="5" id="KW-1185">Reference proteome</keyword>
<dbReference type="InterPro" id="IPR050325">
    <property type="entry name" value="Prot/Nucl_acid_deglycase"/>
</dbReference>
<evidence type="ECO:0000313" key="3">
    <source>
        <dbReference type="EMBL" id="SPE06986.1"/>
    </source>
</evidence>
<dbReference type="RefSeq" id="WP_072613469.1">
    <property type="nucleotide sequence ID" value="NZ_AP017935.1"/>
</dbReference>
<dbReference type="Gene3D" id="3.40.50.880">
    <property type="match status" value="1"/>
</dbReference>
<name>A0A2N9K9L5_9LACO</name>
<dbReference type="GO" id="GO:0016798">
    <property type="term" value="F:hydrolase activity, acting on glycosyl bonds"/>
    <property type="evidence" value="ECO:0007669"/>
    <property type="project" value="UniProtKB-KW"/>
</dbReference>
<organism evidence="3 4">
    <name type="scientific">Leuconostoc suionicum</name>
    <dbReference type="NCBI Taxonomy" id="1511761"/>
    <lineage>
        <taxon>Bacteria</taxon>
        <taxon>Bacillati</taxon>
        <taxon>Bacillota</taxon>
        <taxon>Bacilli</taxon>
        <taxon>Lactobacillales</taxon>
        <taxon>Lactobacillaceae</taxon>
        <taxon>Leuconostoc</taxon>
    </lineage>
</organism>
<dbReference type="EMBL" id="OKQR01000001">
    <property type="protein sequence ID" value="SPD91707.1"/>
    <property type="molecule type" value="Genomic_DNA"/>
</dbReference>
<dbReference type="GeneID" id="99673950"/>
<evidence type="ECO:0000313" key="2">
    <source>
        <dbReference type="EMBL" id="SPD91707.1"/>
    </source>
</evidence>
<evidence type="ECO:0000313" key="5">
    <source>
        <dbReference type="Proteomes" id="UP000239237"/>
    </source>
</evidence>
<dbReference type="SUPFAM" id="SSF52317">
    <property type="entry name" value="Class I glutamine amidotransferase-like"/>
    <property type="match status" value="1"/>
</dbReference>
<dbReference type="PANTHER" id="PTHR48094">
    <property type="entry name" value="PROTEIN/NUCLEIC ACID DEGLYCASE DJ-1-RELATED"/>
    <property type="match status" value="1"/>
</dbReference>
<dbReference type="InterPro" id="IPR029062">
    <property type="entry name" value="Class_I_gatase-like"/>
</dbReference>
<dbReference type="GO" id="GO:0005737">
    <property type="term" value="C:cytoplasm"/>
    <property type="evidence" value="ECO:0007669"/>
    <property type="project" value="TreeGrafter"/>
</dbReference>
<dbReference type="EC" id="3.2.-.-" evidence="2 3"/>
<gene>
    <name evidence="3" type="primary">ydeA</name>
    <name evidence="2" type="ORF">LES8486_00691</name>
    <name evidence="3" type="ORF">LES9216_00838</name>
</gene>
<sequence length="196" mass="21830">MKTVVFVLLDEYADWEGAYLSSQFNQLPNWTVKTASVQQEVSSMGGFKTSVDYFISDIPADVELLVLIGGNSWYLESQELTNLVANRLVTGKKVAAICGAVDFLARNGLLNDRKHTGNAVYLWQEYEQYTNTKGFVEQQVVVDSLLVTANGTATLSFTNEVLKLVNAMPDDQVDQTIALHQLGFYTYCEKFGNPYA</sequence>
<evidence type="ECO:0000259" key="1">
    <source>
        <dbReference type="Pfam" id="PF01965"/>
    </source>
</evidence>
<dbReference type="GO" id="GO:0008233">
    <property type="term" value="F:peptidase activity"/>
    <property type="evidence" value="ECO:0007669"/>
    <property type="project" value="UniProtKB-KW"/>
</dbReference>
<keyword evidence="3" id="KW-0326">Glycosidase</keyword>
<dbReference type="EMBL" id="OKQU01000001">
    <property type="protein sequence ID" value="SPE06986.1"/>
    <property type="molecule type" value="Genomic_DNA"/>
</dbReference>
<dbReference type="AlphaFoldDB" id="A0A2N9K9L5"/>
<feature type="domain" description="DJ-1/PfpI" evidence="1">
    <location>
        <begin position="2"/>
        <end position="163"/>
    </location>
</feature>
<dbReference type="Pfam" id="PF01965">
    <property type="entry name" value="DJ-1_PfpI"/>
    <property type="match status" value="1"/>
</dbReference>
<dbReference type="GO" id="GO:0006508">
    <property type="term" value="P:proteolysis"/>
    <property type="evidence" value="ECO:0007669"/>
    <property type="project" value="UniProtKB-KW"/>
</dbReference>
<evidence type="ECO:0000313" key="4">
    <source>
        <dbReference type="Proteomes" id="UP000237923"/>
    </source>
</evidence>
<dbReference type="Proteomes" id="UP000239237">
    <property type="component" value="Unassembled WGS sequence"/>
</dbReference>
<dbReference type="KEGG" id="lsu:A6B45_04035"/>
<dbReference type="InterPro" id="IPR002818">
    <property type="entry name" value="DJ-1/PfpI"/>
</dbReference>
<reference evidence="2 5" key="1">
    <citation type="submission" date="2018-02" db="EMBL/GenBank/DDBJ databases">
        <authorList>
            <person name="Rodrigo-Torres L."/>
            <person name="Arahal R. D."/>
            <person name="Lucena T."/>
        </authorList>
    </citation>
    <scope>NUCLEOTIDE SEQUENCE [LARGE SCALE GENOMIC DNA]</scope>
    <source>
        <strain evidence="2 5">CECT 8486</strain>
    </source>
</reference>
<keyword evidence="3" id="KW-0378">Hydrolase</keyword>
<keyword evidence="3" id="KW-0645">Protease</keyword>
<proteinExistence type="predicted"/>